<dbReference type="PANTHER" id="PTHR21708">
    <property type="entry name" value="PROBABLE 2-DEHYDROPANTOATE 2-REDUCTASE"/>
    <property type="match status" value="1"/>
</dbReference>
<name>A0ABT1ETD1_9PROT</name>
<evidence type="ECO:0000256" key="2">
    <source>
        <dbReference type="ARBA" id="ARBA00013014"/>
    </source>
</evidence>
<dbReference type="EMBL" id="JAMYZR010000024">
    <property type="protein sequence ID" value="MCP1246643.1"/>
    <property type="molecule type" value="Genomic_DNA"/>
</dbReference>
<comment type="pathway">
    <text evidence="1">Cofactor biosynthesis; (R)-pantothenate biosynthesis; (R)-pantoate from 3-methyl-2-oxobutanoate: step 2/2.</text>
</comment>
<evidence type="ECO:0000313" key="9">
    <source>
        <dbReference type="EMBL" id="MCP1246643.1"/>
    </source>
</evidence>
<dbReference type="InterPro" id="IPR013332">
    <property type="entry name" value="KPR_N"/>
</dbReference>
<dbReference type="Pfam" id="PF02558">
    <property type="entry name" value="ApbA"/>
    <property type="match status" value="1"/>
</dbReference>
<sequence length="317" mass="34200">MGGIGGLLAAHLSPLDVTLSVVARGETLHALQHNRLRCSHGTTTASYAVQADSRSPDAIQDLVVLCGKYHQLPSLIETVSHSIGQQTKIMPVVNGYPWWMTQPDTQASLQPILDPTGTLTSLNRANVCGCVAYALVEVESPGQIRYAGSPRFFIGDAEPNSGCAQTVLTLLGQENHIFYLSQSIQKDLWAKLCLNVSTNLLSVLLEMSLQELAIEPDIACLTSQILTEMHALARASGLSDPLPIDTLMNKIAQGGTHPTSMLQDYRYGRPLELSALGDAILALAHHYHVPIPVTNTVLILTRNKAAMRDAISNHKTG</sequence>
<feature type="domain" description="Ketopantoate reductase C-terminal" evidence="8">
    <location>
        <begin position="184"/>
        <end position="304"/>
    </location>
</feature>
<gene>
    <name evidence="9" type="ORF">NKW54_11925</name>
</gene>
<dbReference type="InterPro" id="IPR013328">
    <property type="entry name" value="6PGD_dom2"/>
</dbReference>
<dbReference type="EC" id="1.1.1.169" evidence="2"/>
<evidence type="ECO:0000313" key="10">
    <source>
        <dbReference type="Proteomes" id="UP001523543"/>
    </source>
</evidence>
<dbReference type="Pfam" id="PF08546">
    <property type="entry name" value="ApbA_C"/>
    <property type="match status" value="1"/>
</dbReference>
<organism evidence="9 10">
    <name type="scientific">Acetobacter cerevisiae</name>
    <dbReference type="NCBI Taxonomy" id="178900"/>
    <lineage>
        <taxon>Bacteria</taxon>
        <taxon>Pseudomonadati</taxon>
        <taxon>Pseudomonadota</taxon>
        <taxon>Alphaproteobacteria</taxon>
        <taxon>Acetobacterales</taxon>
        <taxon>Acetobacteraceae</taxon>
        <taxon>Acetobacter</taxon>
    </lineage>
</organism>
<proteinExistence type="predicted"/>
<evidence type="ECO:0000256" key="4">
    <source>
        <dbReference type="ARBA" id="ARBA00022655"/>
    </source>
</evidence>
<dbReference type="Proteomes" id="UP001523543">
    <property type="component" value="Unassembled WGS sequence"/>
</dbReference>
<evidence type="ECO:0000256" key="5">
    <source>
        <dbReference type="ARBA" id="ARBA00032024"/>
    </source>
</evidence>
<feature type="domain" description="Ketopantoate reductase N-terminal" evidence="7">
    <location>
        <begin position="1"/>
        <end position="157"/>
    </location>
</feature>
<dbReference type="Gene3D" id="3.40.50.720">
    <property type="entry name" value="NAD(P)-binding Rossmann-like Domain"/>
    <property type="match status" value="1"/>
</dbReference>
<accession>A0ABT1ETD1</accession>
<keyword evidence="10" id="KW-1185">Reference proteome</keyword>
<evidence type="ECO:0000256" key="3">
    <source>
        <dbReference type="ARBA" id="ARBA00019465"/>
    </source>
</evidence>
<dbReference type="PANTHER" id="PTHR21708:SF26">
    <property type="entry name" value="2-DEHYDROPANTOATE 2-REDUCTASE"/>
    <property type="match status" value="1"/>
</dbReference>
<comment type="caution">
    <text evidence="9">The sequence shown here is derived from an EMBL/GenBank/DDBJ whole genome shotgun (WGS) entry which is preliminary data.</text>
</comment>
<keyword evidence="4" id="KW-0566">Pantothenate biosynthesis</keyword>
<evidence type="ECO:0000256" key="1">
    <source>
        <dbReference type="ARBA" id="ARBA00004994"/>
    </source>
</evidence>
<dbReference type="InterPro" id="IPR051402">
    <property type="entry name" value="KPR-Related"/>
</dbReference>
<dbReference type="Gene3D" id="1.10.1040.10">
    <property type="entry name" value="N-(1-d-carboxylethyl)-l-norvaline Dehydrogenase, domain 2"/>
    <property type="match status" value="1"/>
</dbReference>
<dbReference type="InterPro" id="IPR008927">
    <property type="entry name" value="6-PGluconate_DH-like_C_sf"/>
</dbReference>
<dbReference type="SUPFAM" id="SSF48179">
    <property type="entry name" value="6-phosphogluconate dehydrogenase C-terminal domain-like"/>
    <property type="match status" value="1"/>
</dbReference>
<evidence type="ECO:0000259" key="7">
    <source>
        <dbReference type="Pfam" id="PF02558"/>
    </source>
</evidence>
<protein>
    <recommendedName>
        <fullName evidence="3">2-dehydropantoate 2-reductase</fullName>
        <ecNumber evidence="2">1.1.1.169</ecNumber>
    </recommendedName>
    <alternativeName>
        <fullName evidence="5">Ketopantoate reductase</fullName>
    </alternativeName>
</protein>
<comment type="catalytic activity">
    <reaction evidence="6">
        <text>(R)-pantoate + NADP(+) = 2-dehydropantoate + NADPH + H(+)</text>
        <dbReference type="Rhea" id="RHEA:16233"/>
        <dbReference type="ChEBI" id="CHEBI:11561"/>
        <dbReference type="ChEBI" id="CHEBI:15378"/>
        <dbReference type="ChEBI" id="CHEBI:15980"/>
        <dbReference type="ChEBI" id="CHEBI:57783"/>
        <dbReference type="ChEBI" id="CHEBI:58349"/>
        <dbReference type="EC" id="1.1.1.169"/>
    </reaction>
</comment>
<evidence type="ECO:0000259" key="8">
    <source>
        <dbReference type="Pfam" id="PF08546"/>
    </source>
</evidence>
<dbReference type="InterPro" id="IPR013752">
    <property type="entry name" value="KPA_reductase"/>
</dbReference>
<reference evidence="9 10" key="1">
    <citation type="submission" date="2022-06" db="EMBL/GenBank/DDBJ databases">
        <title>Acetobacer genomes from food samples.</title>
        <authorList>
            <person name="Sombolestani A."/>
        </authorList>
    </citation>
    <scope>NUCLEOTIDE SEQUENCE [LARGE SCALE GENOMIC DNA]</scope>
    <source>
        <strain evidence="9 10">R-83281</strain>
    </source>
</reference>
<evidence type="ECO:0000256" key="6">
    <source>
        <dbReference type="ARBA" id="ARBA00048793"/>
    </source>
</evidence>